<dbReference type="Proteomes" id="UP001642360">
    <property type="component" value="Unassembled WGS sequence"/>
</dbReference>
<organism evidence="1 2">
    <name type="scientific">Ilex paraguariensis</name>
    <name type="common">yerba mate</name>
    <dbReference type="NCBI Taxonomy" id="185542"/>
    <lineage>
        <taxon>Eukaryota</taxon>
        <taxon>Viridiplantae</taxon>
        <taxon>Streptophyta</taxon>
        <taxon>Embryophyta</taxon>
        <taxon>Tracheophyta</taxon>
        <taxon>Spermatophyta</taxon>
        <taxon>Magnoliopsida</taxon>
        <taxon>eudicotyledons</taxon>
        <taxon>Gunneridae</taxon>
        <taxon>Pentapetalae</taxon>
        <taxon>asterids</taxon>
        <taxon>campanulids</taxon>
        <taxon>Aquifoliales</taxon>
        <taxon>Aquifoliaceae</taxon>
        <taxon>Ilex</taxon>
    </lineage>
</organism>
<dbReference type="InterPro" id="IPR027417">
    <property type="entry name" value="P-loop_NTPase"/>
</dbReference>
<dbReference type="Gene3D" id="3.40.50.300">
    <property type="entry name" value="P-loop containing nucleotide triphosphate hydrolases"/>
    <property type="match status" value="1"/>
</dbReference>
<dbReference type="EMBL" id="CAUOFW020004458">
    <property type="protein sequence ID" value="CAK9165764.1"/>
    <property type="molecule type" value="Genomic_DNA"/>
</dbReference>
<dbReference type="AlphaFoldDB" id="A0ABC8TFK4"/>
<proteinExistence type="predicted"/>
<dbReference type="PANTHER" id="PTHR11566:SF159">
    <property type="entry name" value="PHRAGMOPLASTIN DRP1A"/>
    <property type="match status" value="1"/>
</dbReference>
<accession>A0ABC8TFK4</accession>
<reference evidence="1 2" key="1">
    <citation type="submission" date="2024-02" db="EMBL/GenBank/DDBJ databases">
        <authorList>
            <person name="Vignale AGUSTIN F."/>
            <person name="Sosa J E."/>
            <person name="Modenutti C."/>
        </authorList>
    </citation>
    <scope>NUCLEOTIDE SEQUENCE [LARGE SCALE GENOMIC DNA]</scope>
</reference>
<comment type="caution">
    <text evidence="1">The sequence shown here is derived from an EMBL/GenBank/DDBJ whole genome shotgun (WGS) entry which is preliminary data.</text>
</comment>
<evidence type="ECO:0000313" key="1">
    <source>
        <dbReference type="EMBL" id="CAK9165764.1"/>
    </source>
</evidence>
<evidence type="ECO:0000313" key="2">
    <source>
        <dbReference type="Proteomes" id="UP001642360"/>
    </source>
</evidence>
<protein>
    <submittedName>
        <fullName evidence="1">Uncharacterized protein</fullName>
    </submittedName>
</protein>
<name>A0ABC8TFK4_9AQUA</name>
<dbReference type="InterPro" id="IPR022812">
    <property type="entry name" value="Dynamin"/>
</dbReference>
<dbReference type="PANTHER" id="PTHR11566">
    <property type="entry name" value="DYNAMIN"/>
    <property type="match status" value="1"/>
</dbReference>
<gene>
    <name evidence="1" type="ORF">ILEXP_LOCUS34937</name>
</gene>
<keyword evidence="2" id="KW-1185">Reference proteome</keyword>
<sequence length="189" mass="21486">MVKRSLYTLSGTPCLPSPSARGSLRCLRASLEDFLPRGSGTVTRRPLVLQLPRVDEGRKYSEFAHAPRKRFSDFEGQPDSIVHDIENMVPSHIEKAAEFCKELSSSLRYILSIYTYRPSGDTCSRIHDFEPVHIGGASKIEDLRKLCPAQKFMYNFCYISGLHLDVVYSQFLQFMTMRENGGLKLADWS</sequence>